<proteinExistence type="predicted"/>
<keyword evidence="3" id="KW-0378">Hydrolase</keyword>
<gene>
    <name evidence="3" type="ORF">J2Z71_000635</name>
</gene>
<evidence type="ECO:0000259" key="2">
    <source>
        <dbReference type="Pfam" id="PF01881"/>
    </source>
</evidence>
<dbReference type="PANTHER" id="PTHR36984">
    <property type="entry name" value="CRISPR-ASSOCIATED ENDORIBONUCLEASE CAS6 1"/>
    <property type="match status" value="1"/>
</dbReference>
<protein>
    <submittedName>
        <fullName evidence="3">CRISPR-associated endoribonuclease Cas6</fullName>
        <ecNumber evidence="3">3.1.-.-</ecNumber>
    </submittedName>
</protein>
<feature type="domain" description="CRISPR associated protein Cas6 C-terminal" evidence="2">
    <location>
        <begin position="119"/>
        <end position="240"/>
    </location>
</feature>
<dbReference type="CDD" id="cd21140">
    <property type="entry name" value="Cas6_I-like"/>
    <property type="match status" value="1"/>
</dbReference>
<accession>A0ABS4KCM6</accession>
<dbReference type="InterPro" id="IPR010156">
    <property type="entry name" value="CRISPR-assoc_prot_Cas6"/>
</dbReference>
<organism evidence="3 4">
    <name type="scientific">Peptoniphilus stercorisuis</name>
    <dbReference type="NCBI Taxonomy" id="1436965"/>
    <lineage>
        <taxon>Bacteria</taxon>
        <taxon>Bacillati</taxon>
        <taxon>Bacillota</taxon>
        <taxon>Tissierellia</taxon>
        <taxon>Tissierellales</taxon>
        <taxon>Peptoniphilaceae</taxon>
        <taxon>Peptoniphilus</taxon>
    </lineage>
</organism>
<dbReference type="InterPro" id="IPR049435">
    <property type="entry name" value="Cas_Cas6_C"/>
</dbReference>
<dbReference type="Gene3D" id="3.30.70.1890">
    <property type="match status" value="1"/>
</dbReference>
<name>A0ABS4KCM6_9FIRM</name>
<dbReference type="PANTHER" id="PTHR36984:SF3">
    <property type="entry name" value="CRISPR-ASSOCIATED ENDORIBONUCLEASE CAS6"/>
    <property type="match status" value="1"/>
</dbReference>
<dbReference type="InterPro" id="IPR045747">
    <property type="entry name" value="CRISPR-assoc_prot_Cas6_N_sf"/>
</dbReference>
<dbReference type="RefSeq" id="WP_210060412.1">
    <property type="nucleotide sequence ID" value="NZ_JAGGLJ010000005.1"/>
</dbReference>
<keyword evidence="4" id="KW-1185">Reference proteome</keyword>
<comment type="caution">
    <text evidence="3">The sequence shown here is derived from an EMBL/GenBank/DDBJ whole genome shotgun (WGS) entry which is preliminary data.</text>
</comment>
<dbReference type="GO" id="GO:0016787">
    <property type="term" value="F:hydrolase activity"/>
    <property type="evidence" value="ECO:0007669"/>
    <property type="project" value="UniProtKB-KW"/>
</dbReference>
<dbReference type="EMBL" id="JAGGLJ010000005">
    <property type="protein sequence ID" value="MBP2025110.1"/>
    <property type="molecule type" value="Genomic_DNA"/>
</dbReference>
<dbReference type="EC" id="3.1.-.-" evidence="3"/>
<dbReference type="Pfam" id="PF01881">
    <property type="entry name" value="Cas_Cas6_C"/>
    <property type="match status" value="1"/>
</dbReference>
<keyword evidence="1" id="KW-0051">Antiviral defense</keyword>
<dbReference type="Proteomes" id="UP001519306">
    <property type="component" value="Unassembled WGS sequence"/>
</dbReference>
<dbReference type="Gene3D" id="3.30.70.1900">
    <property type="match status" value="1"/>
</dbReference>
<evidence type="ECO:0000256" key="1">
    <source>
        <dbReference type="ARBA" id="ARBA00023118"/>
    </source>
</evidence>
<evidence type="ECO:0000313" key="3">
    <source>
        <dbReference type="EMBL" id="MBP2025110.1"/>
    </source>
</evidence>
<reference evidence="3 4" key="1">
    <citation type="submission" date="2021-03" db="EMBL/GenBank/DDBJ databases">
        <title>Genomic Encyclopedia of Type Strains, Phase IV (KMG-IV): sequencing the most valuable type-strain genomes for metagenomic binning, comparative biology and taxonomic classification.</title>
        <authorList>
            <person name="Goeker M."/>
        </authorList>
    </citation>
    <scope>NUCLEOTIDE SEQUENCE [LARGE SCALE GENOMIC DNA]</scope>
    <source>
        <strain evidence="3 4">DSM 27563</strain>
    </source>
</reference>
<evidence type="ECO:0000313" key="4">
    <source>
        <dbReference type="Proteomes" id="UP001519306"/>
    </source>
</evidence>
<sequence>MRFTVELLLNENTIPKDKNRIILSLLKNVIESYDEEIYRDMYIDNKTKRKNMTFSIYMKNAKFLRDTIEIPDKRIILNISSSDLELAITIYNSFMLSKNKEIKLKDGLIIIPTKIQMKKKEIISDNYILVRTLSPICIRDHNGNNKDTWYYSLDETKGKEIFLRNLRYQLLEEFGETRKIDIDNLRFEVLENKNIKIKYYDIVIPSNKAILKLSGKPYLLEYMLDSGILNLKSSGFGMLERL</sequence>
<dbReference type="NCBIfam" id="TIGR01877">
    <property type="entry name" value="cas_cas6"/>
    <property type="match status" value="1"/>
</dbReference>